<dbReference type="InterPro" id="IPR052956">
    <property type="entry name" value="Mesenchyme-surface_protein"/>
</dbReference>
<keyword evidence="2" id="KW-0732">Signal</keyword>
<evidence type="ECO:0000313" key="5">
    <source>
        <dbReference type="Proteomes" id="UP000191901"/>
    </source>
</evidence>
<feature type="signal peptide" evidence="2">
    <location>
        <begin position="1"/>
        <end position="38"/>
    </location>
</feature>
<sequence>MTSTGKMTLTGIITMQRLLSVAAPAALLLGAMAAPAEAARLKALGTFETGLFDEGAAEIAAYDGSSRLFVTNANANSIDILDIVDPTNPAKVNTIDLSSFGGGVNSVAFNSLNGFNYIAAAVEASNPQENGSVVFFDTNGSLLNTLTVGALPDMLTFTPDGKTLLVANEGEPSDDYTVDPEGSVSIINVSGDILGLTDGNVKTANFNAFDSQKDDLMAQGVRIFGPGASVSQDLEPEFIAVSGDSTKAYVSLQENNALGILDLTSGEFTDIVSLGFKDHSLPGNALDASDEDGINIQNLPVLGMRQPDAIATYEAGGQTFVVTANEGDARDYDAFSEETDLEDLLEDGLLDLNNDGIADTETTVVDPSTGETVADLLAADKLGEIDFTNATGDMDGDGLIEELHVFGGRSFSIFDEEGNLVFDSGDQFEQIIADLIAQGVLPQEAFNTDNDENDFDSRSDAKGPEPEGITVGEINGRTFAFIGLERIGGVMMYDITNPESPTFLTYVNDRDFLTDFDETNFQEVGDLGPEGLVFISSANSPTGEDLLAVTNEVSGTTTLYSVEVPEPASMAGLLAVGSLGLMGLKRRRQA</sequence>
<dbReference type="NCBIfam" id="TIGR02595">
    <property type="entry name" value="PEP_CTERM"/>
    <property type="match status" value="1"/>
</dbReference>
<accession>A0A1Z3HIS2</accession>
<feature type="region of interest" description="Disordered" evidence="1">
    <location>
        <begin position="446"/>
        <end position="468"/>
    </location>
</feature>
<proteinExistence type="predicted"/>
<dbReference type="PANTHER" id="PTHR46928:SF1">
    <property type="entry name" value="MESENCHYME-SPECIFIC CELL SURFACE GLYCOPROTEIN"/>
    <property type="match status" value="1"/>
</dbReference>
<reference evidence="4 5" key="1">
    <citation type="journal article" date="2016" name="Biochim. Biophys. Acta">
        <title>Characterization of red-shifted phycobilisomes isolated from the chlorophyll f-containing cyanobacterium Halomicronema hongdechloris.</title>
        <authorList>
            <person name="Li Y."/>
            <person name="Lin Y."/>
            <person name="Garvey C.J."/>
            <person name="Birch D."/>
            <person name="Corkery R.W."/>
            <person name="Loughlin P.C."/>
            <person name="Scheer H."/>
            <person name="Willows R.D."/>
            <person name="Chen M."/>
        </authorList>
    </citation>
    <scope>NUCLEOTIDE SEQUENCE [LARGE SCALE GENOMIC DNA]</scope>
    <source>
        <strain evidence="4 5">C2206</strain>
    </source>
</reference>
<dbReference type="Gene3D" id="2.130.10.10">
    <property type="entry name" value="YVTN repeat-like/Quinoprotein amine dehydrogenase"/>
    <property type="match status" value="1"/>
</dbReference>
<feature type="compositionally biased region" description="Basic and acidic residues" evidence="1">
    <location>
        <begin position="455"/>
        <end position="465"/>
    </location>
</feature>
<dbReference type="EMBL" id="CP021983">
    <property type="protein sequence ID" value="ASC70219.1"/>
    <property type="molecule type" value="Genomic_DNA"/>
</dbReference>
<dbReference type="STRING" id="1641165.XM38_04200"/>
<dbReference type="InterPro" id="IPR055188">
    <property type="entry name" value="Choice_anch_I"/>
</dbReference>
<feature type="domain" description="Choice-of-anchor I" evidence="3">
    <location>
        <begin position="54"/>
        <end position="561"/>
    </location>
</feature>
<dbReference type="Pfam" id="PF22494">
    <property type="entry name" value="choice_anch_I"/>
    <property type="match status" value="1"/>
</dbReference>
<dbReference type="PANTHER" id="PTHR46928">
    <property type="entry name" value="MESENCHYME-SPECIFIC CELL SURFACE GLYCOPROTEIN"/>
    <property type="match status" value="1"/>
</dbReference>
<dbReference type="AlphaFoldDB" id="A0A1Z3HIS2"/>
<evidence type="ECO:0000259" key="3">
    <source>
        <dbReference type="Pfam" id="PF22494"/>
    </source>
</evidence>
<dbReference type="Proteomes" id="UP000191901">
    <property type="component" value="Chromosome"/>
</dbReference>
<feature type="chain" id="PRO_5012441698" description="Choice-of-anchor I domain-containing protein" evidence="2">
    <location>
        <begin position="39"/>
        <end position="590"/>
    </location>
</feature>
<dbReference type="KEGG" id="hhg:XM38_011490"/>
<dbReference type="InterPro" id="IPR011045">
    <property type="entry name" value="N2O_reductase_N"/>
</dbReference>
<dbReference type="InterPro" id="IPR015943">
    <property type="entry name" value="WD40/YVTN_repeat-like_dom_sf"/>
</dbReference>
<gene>
    <name evidence="4" type="ORF">XM38_011490</name>
</gene>
<evidence type="ECO:0000256" key="1">
    <source>
        <dbReference type="SAM" id="MobiDB-lite"/>
    </source>
</evidence>
<protein>
    <recommendedName>
        <fullName evidence="3">Choice-of-anchor I domain-containing protein</fullName>
    </recommendedName>
</protein>
<keyword evidence="5" id="KW-1185">Reference proteome</keyword>
<evidence type="ECO:0000256" key="2">
    <source>
        <dbReference type="SAM" id="SignalP"/>
    </source>
</evidence>
<name>A0A1Z3HIS2_9CYAN</name>
<organism evidence="4 5">
    <name type="scientific">Halomicronema hongdechloris C2206</name>
    <dbReference type="NCBI Taxonomy" id="1641165"/>
    <lineage>
        <taxon>Bacteria</taxon>
        <taxon>Bacillati</taxon>
        <taxon>Cyanobacteriota</taxon>
        <taxon>Cyanophyceae</taxon>
        <taxon>Nodosilineales</taxon>
        <taxon>Nodosilineaceae</taxon>
        <taxon>Halomicronema</taxon>
    </lineage>
</organism>
<evidence type="ECO:0000313" key="4">
    <source>
        <dbReference type="EMBL" id="ASC70219.1"/>
    </source>
</evidence>
<dbReference type="SUPFAM" id="SSF50974">
    <property type="entry name" value="Nitrous oxide reductase, N-terminal domain"/>
    <property type="match status" value="1"/>
</dbReference>
<dbReference type="InterPro" id="IPR013424">
    <property type="entry name" value="Ice-binding_C"/>
</dbReference>
<dbReference type="NCBIfam" id="NF038117">
    <property type="entry name" value="choice_anch_I"/>
    <property type="match status" value="1"/>
</dbReference>